<keyword evidence="3" id="KW-1185">Reference proteome</keyword>
<accession>B9XHV5</accession>
<proteinExistence type="predicted"/>
<dbReference type="EMBL" id="ABOX02000015">
    <property type="protein sequence ID" value="EEF60683.1"/>
    <property type="molecule type" value="Genomic_DNA"/>
</dbReference>
<protein>
    <submittedName>
        <fullName evidence="2">Uncharacterized protein</fullName>
    </submittedName>
</protein>
<evidence type="ECO:0000313" key="2">
    <source>
        <dbReference type="EMBL" id="EEF60683.1"/>
    </source>
</evidence>
<feature type="transmembrane region" description="Helical" evidence="1">
    <location>
        <begin position="21"/>
        <end position="40"/>
    </location>
</feature>
<dbReference type="STRING" id="320771.Cflav_PD6274"/>
<sequence>MSIIGRVELPGNNTMNAMKRKILYSCLLITGTFWLAYALGYQHGYQ</sequence>
<name>B9XHV5_PEDPL</name>
<reference evidence="2 3" key="1">
    <citation type="journal article" date="2011" name="J. Bacteriol.">
        <title>Genome sequence of 'Pedosphaera parvula' Ellin514, an aerobic Verrucomicrobial isolate from pasture soil.</title>
        <authorList>
            <person name="Kant R."/>
            <person name="van Passel M.W."/>
            <person name="Sangwan P."/>
            <person name="Palva A."/>
            <person name="Lucas S."/>
            <person name="Copeland A."/>
            <person name="Lapidus A."/>
            <person name="Glavina Del Rio T."/>
            <person name="Dalin E."/>
            <person name="Tice H."/>
            <person name="Bruce D."/>
            <person name="Goodwin L."/>
            <person name="Pitluck S."/>
            <person name="Chertkov O."/>
            <person name="Larimer F.W."/>
            <person name="Land M.L."/>
            <person name="Hauser L."/>
            <person name="Brettin T.S."/>
            <person name="Detter J.C."/>
            <person name="Han S."/>
            <person name="de Vos W.M."/>
            <person name="Janssen P.H."/>
            <person name="Smidt H."/>
        </authorList>
    </citation>
    <scope>NUCLEOTIDE SEQUENCE [LARGE SCALE GENOMIC DNA]</scope>
    <source>
        <strain evidence="2 3">Ellin514</strain>
    </source>
</reference>
<keyword evidence="1" id="KW-1133">Transmembrane helix</keyword>
<evidence type="ECO:0000256" key="1">
    <source>
        <dbReference type="SAM" id="Phobius"/>
    </source>
</evidence>
<keyword evidence="1" id="KW-0812">Transmembrane</keyword>
<dbReference type="AlphaFoldDB" id="B9XHV5"/>
<gene>
    <name evidence="2" type="ORF">Cflav_PD6274</name>
</gene>
<comment type="caution">
    <text evidence="2">The sequence shown here is derived from an EMBL/GenBank/DDBJ whole genome shotgun (WGS) entry which is preliminary data.</text>
</comment>
<evidence type="ECO:0000313" key="3">
    <source>
        <dbReference type="Proteomes" id="UP000003688"/>
    </source>
</evidence>
<organism evidence="2 3">
    <name type="scientific">Pedosphaera parvula (strain Ellin514)</name>
    <dbReference type="NCBI Taxonomy" id="320771"/>
    <lineage>
        <taxon>Bacteria</taxon>
        <taxon>Pseudomonadati</taxon>
        <taxon>Verrucomicrobiota</taxon>
        <taxon>Pedosphaerae</taxon>
        <taxon>Pedosphaerales</taxon>
        <taxon>Pedosphaeraceae</taxon>
        <taxon>Pedosphaera</taxon>
    </lineage>
</organism>
<keyword evidence="1" id="KW-0472">Membrane</keyword>
<dbReference type="Proteomes" id="UP000003688">
    <property type="component" value="Unassembled WGS sequence"/>
</dbReference>